<sequence>MQTSPNAKTNTQTPLSKIYFLNMQITDAMTLCGEMLKKCALVCEKDSDICATIYAAQSQNNLEENQARFSEFVVWCKGFFGANVLFGDCLDSIALERLKAQNLMCATAESCTGGLLAYHFTRNAGASAVFLGGVVSYDNSIKQGILGVRESSLQDFGAVSEKVVSEMLHGVIDRFGAQVALASSGIAGPSGGSAQKPVGCVFLGVQKRGEKPLIEQYFFTGTREQIQEQSCQKALEMLLKII</sequence>
<dbReference type="InterPro" id="IPR008136">
    <property type="entry name" value="CinA_C"/>
</dbReference>
<dbReference type="SUPFAM" id="SSF142433">
    <property type="entry name" value="CinA-like"/>
    <property type="match status" value="1"/>
</dbReference>
<proteinExistence type="predicted"/>
<dbReference type="Pfam" id="PF02464">
    <property type="entry name" value="CinA"/>
    <property type="match status" value="1"/>
</dbReference>
<dbReference type="AlphaFoldDB" id="V8C4B7"/>
<evidence type="ECO:0000313" key="2">
    <source>
        <dbReference type="EMBL" id="ETD22214.1"/>
    </source>
</evidence>
<gene>
    <name evidence="2" type="ORF">HMPREF2086_01941</name>
</gene>
<organism evidence="2 3">
    <name type="scientific">Helicobacter macacae MIT 99-5501</name>
    <dbReference type="NCBI Taxonomy" id="1357400"/>
    <lineage>
        <taxon>Bacteria</taxon>
        <taxon>Pseudomonadati</taxon>
        <taxon>Campylobacterota</taxon>
        <taxon>Epsilonproteobacteria</taxon>
        <taxon>Campylobacterales</taxon>
        <taxon>Helicobacteraceae</taxon>
        <taxon>Helicobacter</taxon>
    </lineage>
</organism>
<reference evidence="2 3" key="1">
    <citation type="journal article" date="2014" name="Genome Announc.">
        <title>Draft genome sequences of six enterohepatic helicobacter species isolated from humans and one from rhesus macaques.</title>
        <authorList>
            <person name="Shen Z."/>
            <person name="Sheh A."/>
            <person name="Young S.K."/>
            <person name="Abouelliel A."/>
            <person name="Ward D.V."/>
            <person name="Earl A.M."/>
            <person name="Fox J.G."/>
        </authorList>
    </citation>
    <scope>NUCLEOTIDE SEQUENCE [LARGE SCALE GENOMIC DNA]</scope>
    <source>
        <strain evidence="2 3">MIT 99-5501</strain>
    </source>
</reference>
<dbReference type="NCBIfam" id="TIGR00199">
    <property type="entry name" value="PncC_domain"/>
    <property type="match status" value="1"/>
</dbReference>
<dbReference type="Gene3D" id="3.90.950.20">
    <property type="entry name" value="CinA-like"/>
    <property type="match status" value="1"/>
</dbReference>
<dbReference type="OrthoDB" id="9801454at2"/>
<dbReference type="EMBL" id="AZJI01000010">
    <property type="protein sequence ID" value="ETD22214.1"/>
    <property type="molecule type" value="Genomic_DNA"/>
</dbReference>
<evidence type="ECO:0000259" key="1">
    <source>
        <dbReference type="Pfam" id="PF02464"/>
    </source>
</evidence>
<keyword evidence="3" id="KW-1185">Reference proteome</keyword>
<evidence type="ECO:0000313" key="3">
    <source>
        <dbReference type="Proteomes" id="UP000018731"/>
    </source>
</evidence>
<accession>V8C4B7</accession>
<dbReference type="RefSeq" id="WP_023928780.1">
    <property type="nucleotide sequence ID" value="NZ_KI669456.1"/>
</dbReference>
<name>V8C4B7_9HELI</name>
<protein>
    <recommendedName>
        <fullName evidence="1">CinA C-terminal domain-containing protein</fullName>
    </recommendedName>
</protein>
<comment type="caution">
    <text evidence="2">The sequence shown here is derived from an EMBL/GenBank/DDBJ whole genome shotgun (WGS) entry which is preliminary data.</text>
</comment>
<dbReference type="PATRIC" id="fig|1357400.3.peg.2630"/>
<dbReference type="Proteomes" id="UP000018731">
    <property type="component" value="Unassembled WGS sequence"/>
</dbReference>
<feature type="domain" description="CinA C-terminal" evidence="1">
    <location>
        <begin position="93"/>
        <end position="241"/>
    </location>
</feature>
<dbReference type="HOGENOM" id="CLU_030805_1_0_7"/>
<dbReference type="STRING" id="1357400.HMPREF2086_01941"/>
<dbReference type="eggNOG" id="COG1546">
    <property type="taxonomic scope" value="Bacteria"/>
</dbReference>
<dbReference type="InterPro" id="IPR036653">
    <property type="entry name" value="CinA-like_C"/>
</dbReference>